<dbReference type="RefSeq" id="WP_129241353.1">
    <property type="nucleotide sequence ID" value="NZ_UFQC01000012.1"/>
</dbReference>
<proteinExistence type="predicted"/>
<keyword evidence="2" id="KW-0472">Membrane</keyword>
<accession>A0A446CIA1</accession>
<feature type="region of interest" description="Disordered" evidence="1">
    <location>
        <begin position="81"/>
        <end position="108"/>
    </location>
</feature>
<feature type="compositionally biased region" description="Basic and acidic residues" evidence="1">
    <location>
        <begin position="96"/>
        <end position="108"/>
    </location>
</feature>
<keyword evidence="2" id="KW-1133">Transmembrane helix</keyword>
<keyword evidence="2" id="KW-0812">Transmembrane</keyword>
<evidence type="ECO:0000313" key="4">
    <source>
        <dbReference type="Proteomes" id="UP000289465"/>
    </source>
</evidence>
<organism evidence="3 4">
    <name type="scientific">Achromobacter veterisilvae</name>
    <dbReference type="NCBI Taxonomy" id="2069367"/>
    <lineage>
        <taxon>Bacteria</taxon>
        <taxon>Pseudomonadati</taxon>
        <taxon>Pseudomonadota</taxon>
        <taxon>Betaproteobacteria</taxon>
        <taxon>Burkholderiales</taxon>
        <taxon>Alcaligenaceae</taxon>
        <taxon>Achromobacter</taxon>
    </lineage>
</organism>
<dbReference type="AlphaFoldDB" id="A0A446CIA1"/>
<dbReference type="EMBL" id="UFQC01000012">
    <property type="protein sequence ID" value="SSW67610.1"/>
    <property type="molecule type" value="Genomic_DNA"/>
</dbReference>
<feature type="region of interest" description="Disordered" evidence="1">
    <location>
        <begin position="171"/>
        <end position="219"/>
    </location>
</feature>
<feature type="transmembrane region" description="Helical" evidence="2">
    <location>
        <begin position="12"/>
        <end position="33"/>
    </location>
</feature>
<evidence type="ECO:0000313" key="3">
    <source>
        <dbReference type="EMBL" id="SSW67610.1"/>
    </source>
</evidence>
<protein>
    <submittedName>
        <fullName evidence="3">Uncharacterized protein</fullName>
    </submittedName>
</protein>
<dbReference type="OrthoDB" id="1550941at2"/>
<reference evidence="3 4" key="1">
    <citation type="submission" date="2018-07" db="EMBL/GenBank/DDBJ databases">
        <authorList>
            <person name="Peeters C."/>
        </authorList>
    </citation>
    <scope>NUCLEOTIDE SEQUENCE [LARGE SCALE GENOMIC DNA]</scope>
    <source>
        <strain evidence="3 4">LMG 30378</strain>
    </source>
</reference>
<evidence type="ECO:0000256" key="1">
    <source>
        <dbReference type="SAM" id="MobiDB-lite"/>
    </source>
</evidence>
<evidence type="ECO:0000256" key="2">
    <source>
        <dbReference type="SAM" id="Phobius"/>
    </source>
</evidence>
<name>A0A446CIA1_9BURK</name>
<dbReference type="Proteomes" id="UP000289465">
    <property type="component" value="Unassembled WGS sequence"/>
</dbReference>
<sequence length="219" mass="23095">MRNLDFSSWQGLLSTLLGLALITLIGVGIRLLVMQTIQQRRARENRQINERLRTLIAAYKTLGGSFTGNLAVDPRHLRDVKRQAAEEGQAGDDADPDRPSGERARRMRDAAEAALSDVILLGTEDQVRLAAAAAADLVAGRPVHTAELVVSLRDFIRQVLDLEPVPAQLQIPRQGPARPSSTARGKGGGGAKAGGGGGEGGAGGGGMMMGLNPDPDRHS</sequence>
<feature type="compositionally biased region" description="Gly residues" evidence="1">
    <location>
        <begin position="185"/>
        <end position="208"/>
    </location>
</feature>
<gene>
    <name evidence="3" type="ORF">AVE30378_02647</name>
</gene>